<dbReference type="AlphaFoldDB" id="A0A1H5U3F1"/>
<accession>A0A1H5U3F1</accession>
<dbReference type="STRING" id="1410661.GCA_000702205_01286"/>
<proteinExistence type="predicted"/>
<dbReference type="Proteomes" id="UP000236726">
    <property type="component" value="Unassembled WGS sequence"/>
</dbReference>
<reference evidence="1 2" key="1">
    <citation type="submission" date="2016-10" db="EMBL/GenBank/DDBJ databases">
        <authorList>
            <person name="de Groot N.N."/>
        </authorList>
    </citation>
    <scope>NUCLEOTIDE SEQUENCE [LARGE SCALE GENOMIC DNA]</scope>
    <source>
        <strain evidence="1 2">D15d</strain>
    </source>
</reference>
<name>A0A1H5U3F1_9FIRM</name>
<keyword evidence="2" id="KW-1185">Reference proteome</keyword>
<dbReference type="RefSeq" id="WP_103952640.1">
    <property type="nucleotide sequence ID" value="NZ_FNUL01000006.1"/>
</dbReference>
<protein>
    <submittedName>
        <fullName evidence="1">Uncharacterized protein</fullName>
    </submittedName>
</protein>
<organism evidence="1 2">
    <name type="scientific">Lachnospira multipara</name>
    <dbReference type="NCBI Taxonomy" id="28051"/>
    <lineage>
        <taxon>Bacteria</taxon>
        <taxon>Bacillati</taxon>
        <taxon>Bacillota</taxon>
        <taxon>Clostridia</taxon>
        <taxon>Lachnospirales</taxon>
        <taxon>Lachnospiraceae</taxon>
        <taxon>Lachnospira</taxon>
    </lineage>
</organism>
<sequence length="92" mass="11105">MINGNIDEFVDKLWGGEEVIYTYHGKKYFSQGYIQENGDYHFELVMWEPKTEVLWEIDGHTNQESLDAFLKEPLFDGRTFWECEKEMEWVDE</sequence>
<evidence type="ECO:0000313" key="2">
    <source>
        <dbReference type="Proteomes" id="UP000236726"/>
    </source>
</evidence>
<gene>
    <name evidence="1" type="ORF">SAMN05216537_10655</name>
</gene>
<evidence type="ECO:0000313" key="1">
    <source>
        <dbReference type="EMBL" id="SEF69540.1"/>
    </source>
</evidence>
<dbReference type="EMBL" id="FNUL01000006">
    <property type="protein sequence ID" value="SEF69540.1"/>
    <property type="molecule type" value="Genomic_DNA"/>
</dbReference>